<dbReference type="InterPro" id="IPR052898">
    <property type="entry name" value="ACAD10-like"/>
</dbReference>
<dbReference type="InterPro" id="IPR036412">
    <property type="entry name" value="HAD-like_sf"/>
</dbReference>
<dbReference type="NCBIfam" id="TIGR02247">
    <property type="entry name" value="HAD-1A3-hyp"/>
    <property type="match status" value="1"/>
</dbReference>
<dbReference type="InterPro" id="IPR023214">
    <property type="entry name" value="HAD_sf"/>
</dbReference>
<dbReference type="InterPro" id="IPR023198">
    <property type="entry name" value="PGP-like_dom2"/>
</dbReference>
<organism evidence="2 3">
    <name type="scientific">Anguilla anguilla</name>
    <name type="common">European freshwater eel</name>
    <name type="synonym">Muraena anguilla</name>
    <dbReference type="NCBI Taxonomy" id="7936"/>
    <lineage>
        <taxon>Eukaryota</taxon>
        <taxon>Metazoa</taxon>
        <taxon>Chordata</taxon>
        <taxon>Craniata</taxon>
        <taxon>Vertebrata</taxon>
        <taxon>Euteleostomi</taxon>
        <taxon>Actinopterygii</taxon>
        <taxon>Neopterygii</taxon>
        <taxon>Teleostei</taxon>
        <taxon>Anguilliformes</taxon>
        <taxon>Anguillidae</taxon>
        <taxon>Anguilla</taxon>
    </lineage>
</organism>
<reference evidence="2" key="1">
    <citation type="submission" date="2021-01" db="EMBL/GenBank/DDBJ databases">
        <title>A chromosome-scale assembly of European eel, Anguilla anguilla.</title>
        <authorList>
            <person name="Henkel C."/>
            <person name="Jong-Raadsen S.A."/>
            <person name="Dufour S."/>
            <person name="Weltzien F.-A."/>
            <person name="Palstra A.P."/>
            <person name="Pelster B."/>
            <person name="Spaink H.P."/>
            <person name="Van Den Thillart G.E."/>
            <person name="Jansen H."/>
            <person name="Zahm M."/>
            <person name="Klopp C."/>
            <person name="Cedric C."/>
            <person name="Louis A."/>
            <person name="Berthelot C."/>
            <person name="Parey E."/>
            <person name="Roest Crollius H."/>
            <person name="Montfort J."/>
            <person name="Robinson-Rechavi M."/>
            <person name="Bucao C."/>
            <person name="Bouchez O."/>
            <person name="Gislard M."/>
            <person name="Lluch J."/>
            <person name="Milhes M."/>
            <person name="Lampietro C."/>
            <person name="Lopez Roques C."/>
            <person name="Donnadieu C."/>
            <person name="Braasch I."/>
            <person name="Desvignes T."/>
            <person name="Postlethwait J."/>
            <person name="Bobe J."/>
            <person name="Guiguen Y."/>
            <person name="Dirks R."/>
        </authorList>
    </citation>
    <scope>NUCLEOTIDE SEQUENCE</scope>
    <source>
        <strain evidence="2">Tag_6206</strain>
        <tissue evidence="2">Liver</tissue>
    </source>
</reference>
<dbReference type="SFLD" id="SFLDG01129">
    <property type="entry name" value="C1.5:_HAD__Beta-PGM__Phosphata"/>
    <property type="match status" value="1"/>
</dbReference>
<proteinExistence type="predicted"/>
<dbReference type="SUPFAM" id="SSF56784">
    <property type="entry name" value="HAD-like"/>
    <property type="match status" value="1"/>
</dbReference>
<dbReference type="Gene3D" id="1.10.150.240">
    <property type="entry name" value="Putative phosphatase, domain 2"/>
    <property type="match status" value="1"/>
</dbReference>
<dbReference type="InterPro" id="IPR011945">
    <property type="entry name" value="HAD-SF_ppase_IA/epoxid_hydro_N"/>
</dbReference>
<dbReference type="Pfam" id="PF00702">
    <property type="entry name" value="Hydrolase"/>
    <property type="match status" value="1"/>
</dbReference>
<dbReference type="Gene3D" id="3.40.50.1000">
    <property type="entry name" value="HAD superfamily/HAD-like"/>
    <property type="match status" value="1"/>
</dbReference>
<dbReference type="EMBL" id="JAFIRN010000010">
    <property type="protein sequence ID" value="KAG5840256.1"/>
    <property type="molecule type" value="Genomic_DNA"/>
</dbReference>
<keyword evidence="1" id="KW-0007">Acetylation</keyword>
<dbReference type="CDD" id="cd02603">
    <property type="entry name" value="HAD_sEH-N_like"/>
    <property type="match status" value="1"/>
</dbReference>
<sequence>MAFATRLLFLSRSLGSRAHQAPWRLVPRCGLSAKPAARRYKAVIFDMGGVLLPSPYHKATEWEEQNGIPKGTIGQAIRAGGEGNAWKKFMRGELGAEEFVDAFGKECSQIVSCPVSASSFLQALTTGPMARPLPAMMEAVQCVRAEGLKTAVLSNNFRLQGGATYLPVDRSAFDVVVESCVEGVCKPDPRIYRLCADRLGCVPRGRRVPGRYRGQP</sequence>
<dbReference type="PANTHER" id="PTHR47829">
    <property type="entry name" value="HYDROLASE, PUTATIVE (AFU_ORTHOLOGUE AFUA_1G12880)-RELATED"/>
    <property type="match status" value="1"/>
</dbReference>
<gene>
    <name evidence="2" type="ORF">ANANG_G00186880</name>
</gene>
<evidence type="ECO:0000256" key="1">
    <source>
        <dbReference type="ARBA" id="ARBA00022990"/>
    </source>
</evidence>
<name>A0A9D3M0B9_ANGAN</name>
<evidence type="ECO:0000313" key="2">
    <source>
        <dbReference type="EMBL" id="KAG5840256.1"/>
    </source>
</evidence>
<dbReference type="Proteomes" id="UP001044222">
    <property type="component" value="Chromosome 10"/>
</dbReference>
<dbReference type="PANTHER" id="PTHR47829:SF3">
    <property type="entry name" value="AMINOGLYCOSIDE PHOSPHOTRANSFERASE DOMAIN-CONTAINING PROTEIN"/>
    <property type="match status" value="1"/>
</dbReference>
<comment type="caution">
    <text evidence="2">The sequence shown here is derived from an EMBL/GenBank/DDBJ whole genome shotgun (WGS) entry which is preliminary data.</text>
</comment>
<keyword evidence="3" id="KW-1185">Reference proteome</keyword>
<dbReference type="PRINTS" id="PR00413">
    <property type="entry name" value="HADHALOGNASE"/>
</dbReference>
<dbReference type="InterPro" id="IPR006439">
    <property type="entry name" value="HAD-SF_hydro_IA"/>
</dbReference>
<dbReference type="SFLD" id="SFLDS00003">
    <property type="entry name" value="Haloacid_Dehalogenase"/>
    <property type="match status" value="1"/>
</dbReference>
<evidence type="ECO:0000313" key="3">
    <source>
        <dbReference type="Proteomes" id="UP001044222"/>
    </source>
</evidence>
<protein>
    <submittedName>
        <fullName evidence="2">Uncharacterized protein</fullName>
    </submittedName>
</protein>
<dbReference type="AlphaFoldDB" id="A0A9D3M0B9"/>
<accession>A0A9D3M0B9</accession>